<comment type="subcellular location">
    <subcellularLocation>
        <location evidence="1">Nucleus</location>
        <location evidence="1">Nucleolus</location>
    </subcellularLocation>
</comment>
<proteinExistence type="inferred from homology"/>
<dbReference type="OrthoDB" id="2196187at2759"/>
<comment type="caution">
    <text evidence="3">The sequence shown here is derived from an EMBL/GenBank/DDBJ whole genome shotgun (WGS) entry which is preliminary data.</text>
</comment>
<dbReference type="PANTHER" id="PTHR12730:SF0">
    <property type="entry name" value="PROTEIN SDA1 HOMOLOG"/>
    <property type="match status" value="1"/>
</dbReference>
<dbReference type="InterPro" id="IPR012977">
    <property type="entry name" value="SDA1_N"/>
</dbReference>
<dbReference type="Pfam" id="PF08158">
    <property type="entry name" value="SDA1_HEAT"/>
    <property type="match status" value="1"/>
</dbReference>
<comment type="function">
    <text evidence="1">Required for 60S pre-ribosomal subunits export to the cytoplasm.</text>
</comment>
<organism evidence="3 4">
    <name type="scientific">Dioscorea zingiberensis</name>
    <dbReference type="NCBI Taxonomy" id="325984"/>
    <lineage>
        <taxon>Eukaryota</taxon>
        <taxon>Viridiplantae</taxon>
        <taxon>Streptophyta</taxon>
        <taxon>Embryophyta</taxon>
        <taxon>Tracheophyta</taxon>
        <taxon>Spermatophyta</taxon>
        <taxon>Magnoliopsida</taxon>
        <taxon>Liliopsida</taxon>
        <taxon>Dioscoreales</taxon>
        <taxon>Dioscoreaceae</taxon>
        <taxon>Dioscorea</taxon>
    </lineage>
</organism>
<keyword evidence="1" id="KW-0690">Ribosome biogenesis</keyword>
<reference evidence="3" key="2">
    <citation type="journal article" date="2022" name="Hortic Res">
        <title>The genome of Dioscorea zingiberensis sheds light on the biosynthesis, origin and evolution of the medicinally important diosgenin saponins.</title>
        <authorList>
            <person name="Li Y."/>
            <person name="Tan C."/>
            <person name="Li Z."/>
            <person name="Guo J."/>
            <person name="Li S."/>
            <person name="Chen X."/>
            <person name="Wang C."/>
            <person name="Dai X."/>
            <person name="Yang H."/>
            <person name="Song W."/>
            <person name="Hou L."/>
            <person name="Xu J."/>
            <person name="Tong Z."/>
            <person name="Xu A."/>
            <person name="Yuan X."/>
            <person name="Wang W."/>
            <person name="Yang Q."/>
            <person name="Chen L."/>
            <person name="Sun Z."/>
            <person name="Wang K."/>
            <person name="Pan B."/>
            <person name="Chen J."/>
            <person name="Bao Y."/>
            <person name="Liu F."/>
            <person name="Qi X."/>
            <person name="Gang D.R."/>
            <person name="Wen J."/>
            <person name="Li J."/>
        </authorList>
    </citation>
    <scope>NUCLEOTIDE SEQUENCE</scope>
    <source>
        <strain evidence="3">Dzin_1.0</strain>
    </source>
</reference>
<keyword evidence="1" id="KW-0653">Protein transport</keyword>
<protein>
    <recommendedName>
        <fullName evidence="1">Protein SDA1</fullName>
    </recommendedName>
</protein>
<reference evidence="3" key="1">
    <citation type="submission" date="2021-03" db="EMBL/GenBank/DDBJ databases">
        <authorList>
            <person name="Li Z."/>
            <person name="Yang C."/>
        </authorList>
    </citation>
    <scope>NUCLEOTIDE SEQUENCE</scope>
    <source>
        <strain evidence="3">Dzin_1.0</strain>
        <tissue evidence="3">Leaf</tissue>
    </source>
</reference>
<keyword evidence="4" id="KW-1185">Reference proteome</keyword>
<evidence type="ECO:0000313" key="3">
    <source>
        <dbReference type="EMBL" id="KAJ0965036.1"/>
    </source>
</evidence>
<dbReference type="EMBL" id="JAGGNH010000008">
    <property type="protein sequence ID" value="KAJ0965036.1"/>
    <property type="molecule type" value="Genomic_DNA"/>
</dbReference>
<dbReference type="GO" id="GO:0015031">
    <property type="term" value="P:protein transport"/>
    <property type="evidence" value="ECO:0007669"/>
    <property type="project" value="UniProtKB-KW"/>
</dbReference>
<dbReference type="GO" id="GO:0005730">
    <property type="term" value="C:nucleolus"/>
    <property type="evidence" value="ECO:0007669"/>
    <property type="project" value="UniProtKB-SubCell"/>
</dbReference>
<comment type="similarity">
    <text evidence="1">Belongs to the SDA1 family.</text>
</comment>
<evidence type="ECO:0000256" key="1">
    <source>
        <dbReference type="RuleBase" id="RU365057"/>
    </source>
</evidence>
<keyword evidence="1" id="KW-0539">Nucleus</keyword>
<dbReference type="AlphaFoldDB" id="A0A9D5C1U6"/>
<gene>
    <name evidence="3" type="ORF">J5N97_026174</name>
</gene>
<evidence type="ECO:0000313" key="4">
    <source>
        <dbReference type="Proteomes" id="UP001085076"/>
    </source>
</evidence>
<name>A0A9D5C1U6_9LILI</name>
<dbReference type="Proteomes" id="UP001085076">
    <property type="component" value="Miscellaneous, Linkage group lg08"/>
</dbReference>
<evidence type="ECO:0000259" key="2">
    <source>
        <dbReference type="Pfam" id="PF08158"/>
    </source>
</evidence>
<feature type="domain" description="SDA1 N-terminal" evidence="2">
    <location>
        <begin position="3"/>
        <end position="80"/>
    </location>
</feature>
<dbReference type="GO" id="GO:0042273">
    <property type="term" value="P:ribosomal large subunit biogenesis"/>
    <property type="evidence" value="ECO:0007669"/>
    <property type="project" value="UniProtKB-UniRule"/>
</dbReference>
<dbReference type="PANTHER" id="PTHR12730">
    <property type="entry name" value="HSDA/SDA1-RELATED"/>
    <property type="match status" value="1"/>
</dbReference>
<accession>A0A9D5C1U6</accession>
<sequence length="91" mass="10488">MLQEDEARAKRALVLSDLHRRRVWFDDRTANAICISCFHSSSRIMITALSFLLGYDQVKEEEDDSDDSDSEDDTTNQNAQILLMYRKASDV</sequence>
<dbReference type="InterPro" id="IPR027312">
    <property type="entry name" value="Sda1"/>
</dbReference>
<dbReference type="GO" id="GO:0000055">
    <property type="term" value="P:ribosomal large subunit export from nucleus"/>
    <property type="evidence" value="ECO:0007669"/>
    <property type="project" value="UniProtKB-UniRule"/>
</dbReference>
<keyword evidence="1" id="KW-0813">Transport</keyword>